<evidence type="ECO:0000256" key="3">
    <source>
        <dbReference type="ARBA" id="ARBA00023002"/>
    </source>
</evidence>
<dbReference type="InterPro" id="IPR050627">
    <property type="entry name" value="Nitroreductase/BluB"/>
</dbReference>
<dbReference type="EMBL" id="NVUS01000019">
    <property type="protein sequence ID" value="PCI98780.1"/>
    <property type="molecule type" value="Genomic_DNA"/>
</dbReference>
<dbReference type="GO" id="GO:0016491">
    <property type="term" value="F:oxidoreductase activity"/>
    <property type="evidence" value="ECO:0007669"/>
    <property type="project" value="UniProtKB-KW"/>
</dbReference>
<evidence type="ECO:0000256" key="1">
    <source>
        <dbReference type="ARBA" id="ARBA00022630"/>
    </source>
</evidence>
<organism evidence="5">
    <name type="scientific">OCS116 cluster bacterium</name>
    <dbReference type="NCBI Taxonomy" id="2030921"/>
    <lineage>
        <taxon>Bacteria</taxon>
        <taxon>Pseudomonadati</taxon>
        <taxon>Pseudomonadota</taxon>
        <taxon>Alphaproteobacteria</taxon>
        <taxon>OCS116 cluster</taxon>
    </lineage>
</organism>
<dbReference type="PANTHER" id="PTHR23026:SF90">
    <property type="entry name" value="IODOTYROSINE DEIODINASE 1"/>
    <property type="match status" value="1"/>
</dbReference>
<dbReference type="CDD" id="cd02144">
    <property type="entry name" value="iodotyrosine_dehalogenase"/>
    <property type="match status" value="1"/>
</dbReference>
<keyword evidence="1" id="KW-0285">Flavoprotein</keyword>
<evidence type="ECO:0000256" key="2">
    <source>
        <dbReference type="ARBA" id="ARBA00022643"/>
    </source>
</evidence>
<name>A0A2A4YVW1_9PROT</name>
<reference evidence="5" key="2">
    <citation type="journal article" date="2018" name="ISME J.">
        <title>A dynamic microbial community with high functional redundancy inhabits the cold, oxic subseafloor aquifer.</title>
        <authorList>
            <person name="Tully B.J."/>
            <person name="Wheat C.G."/>
            <person name="Glazer B.T."/>
            <person name="Huber J.A."/>
        </authorList>
    </citation>
    <scope>NUCLEOTIDE SEQUENCE</scope>
    <source>
        <strain evidence="5">NORP83</strain>
    </source>
</reference>
<dbReference type="InterPro" id="IPR000415">
    <property type="entry name" value="Nitroreductase-like"/>
</dbReference>
<sequence length="225" mass="25522">MSENNHPFVKYARYHPDMPNGAEATTEAFYQHMNKRRTVRHYSPEPVSRAIIENCIKTAGTAPSGAHQQPWHFCAISNPQAKQTIRQAAEKEEQEFYATKASPEWLKALEPLGTDTNKQFIETAPWVIAIFAKKYGIDEQGNKVKHYYFNESVGLATGMLITALHNIGLSTLTHTPSPMGFLNTLCDRPKNEKPYMLLIVGYPEDQCQVPDIERLPLDKISNFIE</sequence>
<reference key="1">
    <citation type="submission" date="2017-08" db="EMBL/GenBank/DDBJ databases">
        <title>A dynamic microbial community with high functional redundancy inhabits the cold, oxic subseafloor aquifer.</title>
        <authorList>
            <person name="Tully B.J."/>
            <person name="Wheat C.G."/>
            <person name="Glazer B.T."/>
            <person name="Huber J.A."/>
        </authorList>
    </citation>
    <scope>NUCLEOTIDE SEQUENCE [LARGE SCALE GENOMIC DNA]</scope>
</reference>
<accession>A0A2A4YVW1</accession>
<keyword evidence="3" id="KW-0560">Oxidoreductase</keyword>
<comment type="caution">
    <text evidence="5">The sequence shown here is derived from an EMBL/GenBank/DDBJ whole genome shotgun (WGS) entry which is preliminary data.</text>
</comment>
<dbReference type="Gene3D" id="3.40.109.10">
    <property type="entry name" value="NADH Oxidase"/>
    <property type="match status" value="1"/>
</dbReference>
<evidence type="ECO:0000259" key="4">
    <source>
        <dbReference type="Pfam" id="PF00881"/>
    </source>
</evidence>
<dbReference type="AlphaFoldDB" id="A0A2A4YVW1"/>
<keyword evidence="2" id="KW-0288">FMN</keyword>
<gene>
    <name evidence="5" type="ORF">COB13_13005</name>
</gene>
<evidence type="ECO:0000313" key="5">
    <source>
        <dbReference type="EMBL" id="PCI98780.1"/>
    </source>
</evidence>
<dbReference type="SUPFAM" id="SSF55469">
    <property type="entry name" value="FMN-dependent nitroreductase-like"/>
    <property type="match status" value="1"/>
</dbReference>
<dbReference type="InterPro" id="IPR029479">
    <property type="entry name" value="Nitroreductase"/>
</dbReference>
<dbReference type="PANTHER" id="PTHR23026">
    <property type="entry name" value="NADPH NITROREDUCTASE"/>
    <property type="match status" value="1"/>
</dbReference>
<dbReference type="Pfam" id="PF00881">
    <property type="entry name" value="Nitroreductase"/>
    <property type="match status" value="1"/>
</dbReference>
<feature type="domain" description="Nitroreductase" evidence="4">
    <location>
        <begin position="35"/>
        <end position="202"/>
    </location>
</feature>
<proteinExistence type="predicted"/>
<protein>
    <submittedName>
        <fullName evidence="5">Nitroreductase family protein</fullName>
    </submittedName>
</protein>